<dbReference type="Gene3D" id="3.10.180.10">
    <property type="entry name" value="2,3-Dihydroxybiphenyl 1,2-Dioxygenase, domain 1"/>
    <property type="match status" value="1"/>
</dbReference>
<dbReference type="EMBL" id="JACLAU010000003">
    <property type="protein sequence ID" value="MBC2650921.1"/>
    <property type="molecule type" value="Genomic_DNA"/>
</dbReference>
<evidence type="ECO:0000256" key="1">
    <source>
        <dbReference type="SAM" id="SignalP"/>
    </source>
</evidence>
<dbReference type="InterPro" id="IPR029068">
    <property type="entry name" value="Glyas_Bleomycin-R_OHBP_Dase"/>
</dbReference>
<gene>
    <name evidence="3" type="ORF">H7F49_04330</name>
</gene>
<reference evidence="3 4" key="1">
    <citation type="submission" date="2020-08" db="EMBL/GenBank/DDBJ databases">
        <title>The genome sequence of Novosphingobium flavum 4Y4.</title>
        <authorList>
            <person name="Liu Y."/>
        </authorList>
    </citation>
    <scope>NUCLEOTIDE SEQUENCE [LARGE SCALE GENOMIC DNA]</scope>
    <source>
        <strain evidence="3 4">4Y4</strain>
    </source>
</reference>
<dbReference type="RefSeq" id="WP_185686799.1">
    <property type="nucleotide sequence ID" value="NZ_JACLAU010000003.1"/>
</dbReference>
<dbReference type="Proteomes" id="UP000520156">
    <property type="component" value="Unassembled WGS sequence"/>
</dbReference>
<protein>
    <submittedName>
        <fullName evidence="3">VOC family protein</fullName>
    </submittedName>
</protein>
<keyword evidence="1" id="KW-0732">Signal</keyword>
<organism evidence="3 4">
    <name type="scientific">Novosphingobium aerophilum</name>
    <dbReference type="NCBI Taxonomy" id="2839843"/>
    <lineage>
        <taxon>Bacteria</taxon>
        <taxon>Pseudomonadati</taxon>
        <taxon>Pseudomonadota</taxon>
        <taxon>Alphaproteobacteria</taxon>
        <taxon>Sphingomonadales</taxon>
        <taxon>Sphingomonadaceae</taxon>
        <taxon>Novosphingobium</taxon>
    </lineage>
</organism>
<sequence>MRVALTAAAMLAGVCPMAAPAWAEEPAATAAAEKPVAAASLVGMVGPGLYVTDPERSLRFYTQGLGMLLRMRFGTPGKPDMVVGFGPNPLDAGIMLLSDKDSTPPRRIEHGHGFDRIALRVADLREINARLQAAGFTPGKIQIVHGAIQMMIVTDPDGYRLELIDSKPAPRQSPPPASRP</sequence>
<dbReference type="InterPro" id="IPR004360">
    <property type="entry name" value="Glyas_Fos-R_dOase_dom"/>
</dbReference>
<feature type="chain" id="PRO_5031054288" evidence="1">
    <location>
        <begin position="24"/>
        <end position="180"/>
    </location>
</feature>
<dbReference type="Pfam" id="PF00903">
    <property type="entry name" value="Glyoxalase"/>
    <property type="match status" value="1"/>
</dbReference>
<feature type="domain" description="VOC" evidence="2">
    <location>
        <begin position="43"/>
        <end position="166"/>
    </location>
</feature>
<dbReference type="PROSITE" id="PS51819">
    <property type="entry name" value="VOC"/>
    <property type="match status" value="1"/>
</dbReference>
<comment type="caution">
    <text evidence="3">The sequence shown here is derived from an EMBL/GenBank/DDBJ whole genome shotgun (WGS) entry which is preliminary data.</text>
</comment>
<dbReference type="SUPFAM" id="SSF54593">
    <property type="entry name" value="Glyoxalase/Bleomycin resistance protein/Dihydroxybiphenyl dioxygenase"/>
    <property type="match status" value="1"/>
</dbReference>
<name>A0A7X1F5V5_9SPHN</name>
<accession>A0A7X1F5V5</accession>
<feature type="signal peptide" evidence="1">
    <location>
        <begin position="1"/>
        <end position="23"/>
    </location>
</feature>
<evidence type="ECO:0000259" key="2">
    <source>
        <dbReference type="PROSITE" id="PS51819"/>
    </source>
</evidence>
<proteinExistence type="predicted"/>
<evidence type="ECO:0000313" key="3">
    <source>
        <dbReference type="EMBL" id="MBC2650921.1"/>
    </source>
</evidence>
<dbReference type="InterPro" id="IPR037523">
    <property type="entry name" value="VOC_core"/>
</dbReference>
<evidence type="ECO:0000313" key="4">
    <source>
        <dbReference type="Proteomes" id="UP000520156"/>
    </source>
</evidence>
<dbReference type="AlphaFoldDB" id="A0A7X1F5V5"/>
<keyword evidence="4" id="KW-1185">Reference proteome</keyword>